<name>A0A9D4Q6C2_RHISA</name>
<keyword evidence="2" id="KW-0732">Signal</keyword>
<evidence type="ECO:0000313" key="3">
    <source>
        <dbReference type="EMBL" id="KAH7968830.1"/>
    </source>
</evidence>
<dbReference type="VEuPathDB" id="VectorBase:RSAN_057853"/>
<sequence>MAPRPLFSSSVVFCTLLRLVVCQLEAMNARDHFNMVHDKHDHADVSSSSTSSGPDLTPAALATTSIGTTASNGTPGSTALALGFGSDCSHEGQCSALLGLACVSNGNSAAKCTCALSTPIYVNEGGVHKCVRAKNLNEACVSNQECSYGNPNVQCVNSLCNCSHPFELTAARLCLLPTNQGGDMVTIALSVMLALALLLLAAGYVYQNSDVTTTSSTIYILTKDRSLPDVDNEPEYSAGDNDCSEAQEEESRRQRRVPHGGSYMRDPSMPPRHPPRFIRQQAAKGHKTPRLSTVQEADSSSTEGDEQLELHSSGSSVADKPEEDPRATPHCRTRKGGHLPRLDGRKTDAELVYDEPGSSSSPMHMLGPKDEQMQRVFDKQQVVDPRLRGIYGMYCDHRRSLGTASSPPPVVSLRRLELSPLDSTDDSFMKDLKRRRSLKARFSDDLCGTVSTRCSVSAEPLRVAAAAVQCDSAQVTPAEAAPQKVATVANEAQRDAEPPTTDVGGIGSVRRKKSSMSSAPTETTPSLSAQKPYQEYITKQLQPPVHFAERPFAEVLASMESEMTTFKEDDHTVCDQGPGRVMEKSPSSSTPQTSNQSAMNDEKFDKAAIESSSKGASGTGSGATATSGDVAESSSSVVSTAVTPDGKIAFKAAKTTTSIDSDNSSKEILRVRLTMSDSDDGSFPPSGSMSLSFVSSNSSCSAAHRLTDLADLPRLERSVAATSHETGDGSLLLHMPLPQLTSLSAVQTESSRPPASSLTECGTQVQLLPEPEEAARSGRHQLWKTRRREVDLRAATDRPWTEDVKRVVMLGNKHYLRQHAGRRPMANSATTFDETQYVLFKIDDQAQPGTTASPVAPKVSLSTSMTGELAGESSESTLELLLQRSTVSSGRDVDTLASDDNNYEQPLKLSDLIFLQHPEVGLKNFTAVDFSKIAAPEGVAECRCVEARLEDKQAPDLNSSQEFGTVERVSDKAAGISREQLPSSNDMVVLKDDGGKCPDALRKPQRPSLKPCAKATDQEHLLEKGGAISKWSTADAPAARETEPTVRFATPLPSQHVVFLPDRSVAIRLPGGVIRSVHPGPQTFGTASSEGTTTITVHQRTRQLRLATSLDEPTFESIYNAILQPPPRVATASDSNAPGDVPSPGGVTSSTRAVSFDESFTTVVPLEPPSEAFKYDTADATTSSESEAPSKRRKARRRSSLCRSLSGSGLHAPPAATGVEGTKVACGAAHKMRLGGSRGLAPAQVRPGAAVTKAADAEGEVPERRGHGSEWQETPTPLLSPFYSFDDTYSELSFLSDSNNFISSRSVAGSQRSDEHKEADGACAPWPA</sequence>
<evidence type="ECO:0000313" key="4">
    <source>
        <dbReference type="Proteomes" id="UP000821837"/>
    </source>
</evidence>
<feature type="compositionally biased region" description="Polar residues" evidence="1">
    <location>
        <begin position="515"/>
        <end position="532"/>
    </location>
</feature>
<feature type="signal peptide" evidence="2">
    <location>
        <begin position="1"/>
        <end position="22"/>
    </location>
</feature>
<protein>
    <submittedName>
        <fullName evidence="3">Uncharacterized protein</fullName>
    </submittedName>
</protein>
<gene>
    <name evidence="3" type="ORF">HPB52_011709</name>
</gene>
<keyword evidence="4" id="KW-1185">Reference proteome</keyword>
<dbReference type="VEuPathDB" id="VectorBase:RSAN_027885"/>
<feature type="region of interest" description="Disordered" evidence="1">
    <location>
        <begin position="229"/>
        <end position="348"/>
    </location>
</feature>
<comment type="caution">
    <text evidence="3">The sequence shown here is derived from an EMBL/GenBank/DDBJ whole genome shotgun (WGS) entry which is preliminary data.</text>
</comment>
<feature type="region of interest" description="Disordered" evidence="1">
    <location>
        <begin position="1167"/>
        <end position="1220"/>
    </location>
</feature>
<feature type="region of interest" description="Disordered" evidence="1">
    <location>
        <begin position="1236"/>
        <end position="1275"/>
    </location>
</feature>
<feature type="chain" id="PRO_5039270071" evidence="2">
    <location>
        <begin position="23"/>
        <end position="1328"/>
    </location>
</feature>
<feature type="compositionally biased region" description="Basic residues" evidence="1">
    <location>
        <begin position="329"/>
        <end position="338"/>
    </location>
</feature>
<proteinExistence type="predicted"/>
<feature type="region of interest" description="Disordered" evidence="1">
    <location>
        <begin position="489"/>
        <end position="532"/>
    </location>
</feature>
<feature type="compositionally biased region" description="Low complexity" evidence="1">
    <location>
        <begin position="866"/>
        <end position="875"/>
    </location>
</feature>
<dbReference type="Proteomes" id="UP000821837">
    <property type="component" value="Unassembled WGS sequence"/>
</dbReference>
<feature type="compositionally biased region" description="Polar residues" evidence="1">
    <location>
        <begin position="290"/>
        <end position="302"/>
    </location>
</feature>
<feature type="compositionally biased region" description="Basic residues" evidence="1">
    <location>
        <begin position="1191"/>
        <end position="1200"/>
    </location>
</feature>
<dbReference type="EMBL" id="JABSTV010001248">
    <property type="protein sequence ID" value="KAH7968830.1"/>
    <property type="molecule type" value="Genomic_DNA"/>
</dbReference>
<feature type="compositionally biased region" description="Basic and acidic residues" evidence="1">
    <location>
        <begin position="1261"/>
        <end position="1270"/>
    </location>
</feature>
<reference evidence="3" key="2">
    <citation type="submission" date="2021-09" db="EMBL/GenBank/DDBJ databases">
        <authorList>
            <person name="Jia N."/>
            <person name="Wang J."/>
            <person name="Shi W."/>
            <person name="Du L."/>
            <person name="Sun Y."/>
            <person name="Zhan W."/>
            <person name="Jiang J."/>
            <person name="Wang Q."/>
            <person name="Zhang B."/>
            <person name="Ji P."/>
            <person name="Sakyi L.B."/>
            <person name="Cui X."/>
            <person name="Yuan T."/>
            <person name="Jiang B."/>
            <person name="Yang W."/>
            <person name="Lam T.T.-Y."/>
            <person name="Chang Q."/>
            <person name="Ding S."/>
            <person name="Wang X."/>
            <person name="Zhu J."/>
            <person name="Ruan X."/>
            <person name="Zhao L."/>
            <person name="Wei J."/>
            <person name="Que T."/>
            <person name="Du C."/>
            <person name="Cheng J."/>
            <person name="Dai P."/>
            <person name="Han X."/>
            <person name="Huang E."/>
            <person name="Gao Y."/>
            <person name="Liu J."/>
            <person name="Shao H."/>
            <person name="Ye R."/>
            <person name="Li L."/>
            <person name="Wei W."/>
            <person name="Wang X."/>
            <person name="Wang C."/>
            <person name="Huo Q."/>
            <person name="Li W."/>
            <person name="Guo W."/>
            <person name="Chen H."/>
            <person name="Chen S."/>
            <person name="Zhou L."/>
            <person name="Zhou L."/>
            <person name="Ni X."/>
            <person name="Tian J."/>
            <person name="Zhou Y."/>
            <person name="Sheng Y."/>
            <person name="Liu T."/>
            <person name="Pan Y."/>
            <person name="Xia L."/>
            <person name="Li J."/>
            <person name="Zhao F."/>
            <person name="Cao W."/>
        </authorList>
    </citation>
    <scope>NUCLEOTIDE SEQUENCE</scope>
    <source>
        <strain evidence="3">Rsan-2018</strain>
        <tissue evidence="3">Larvae</tissue>
    </source>
</reference>
<feature type="region of interest" description="Disordered" evidence="1">
    <location>
        <begin position="566"/>
        <end position="638"/>
    </location>
</feature>
<evidence type="ECO:0000256" key="1">
    <source>
        <dbReference type="SAM" id="MobiDB-lite"/>
    </source>
</evidence>
<organism evidence="3 4">
    <name type="scientific">Rhipicephalus sanguineus</name>
    <name type="common">Brown dog tick</name>
    <name type="synonym">Ixodes sanguineus</name>
    <dbReference type="NCBI Taxonomy" id="34632"/>
    <lineage>
        <taxon>Eukaryota</taxon>
        <taxon>Metazoa</taxon>
        <taxon>Ecdysozoa</taxon>
        <taxon>Arthropoda</taxon>
        <taxon>Chelicerata</taxon>
        <taxon>Arachnida</taxon>
        <taxon>Acari</taxon>
        <taxon>Parasitiformes</taxon>
        <taxon>Ixodida</taxon>
        <taxon>Ixodoidea</taxon>
        <taxon>Ixodidae</taxon>
        <taxon>Rhipicephalinae</taxon>
        <taxon>Rhipicephalus</taxon>
        <taxon>Rhipicephalus</taxon>
    </lineage>
</organism>
<evidence type="ECO:0000256" key="2">
    <source>
        <dbReference type="SAM" id="SignalP"/>
    </source>
</evidence>
<feature type="region of interest" description="Disordered" evidence="1">
    <location>
        <begin position="1126"/>
        <end position="1150"/>
    </location>
</feature>
<feature type="compositionally biased region" description="Low complexity" evidence="1">
    <location>
        <begin position="611"/>
        <end position="638"/>
    </location>
</feature>
<reference evidence="3" key="1">
    <citation type="journal article" date="2020" name="Cell">
        <title>Large-Scale Comparative Analyses of Tick Genomes Elucidate Their Genetic Diversity and Vector Capacities.</title>
        <authorList>
            <consortium name="Tick Genome and Microbiome Consortium (TIGMIC)"/>
            <person name="Jia N."/>
            <person name="Wang J."/>
            <person name="Shi W."/>
            <person name="Du L."/>
            <person name="Sun Y."/>
            <person name="Zhan W."/>
            <person name="Jiang J.F."/>
            <person name="Wang Q."/>
            <person name="Zhang B."/>
            <person name="Ji P."/>
            <person name="Bell-Sakyi L."/>
            <person name="Cui X.M."/>
            <person name="Yuan T.T."/>
            <person name="Jiang B.G."/>
            <person name="Yang W.F."/>
            <person name="Lam T.T."/>
            <person name="Chang Q.C."/>
            <person name="Ding S.J."/>
            <person name="Wang X.J."/>
            <person name="Zhu J.G."/>
            <person name="Ruan X.D."/>
            <person name="Zhao L."/>
            <person name="Wei J.T."/>
            <person name="Ye R.Z."/>
            <person name="Que T.C."/>
            <person name="Du C.H."/>
            <person name="Zhou Y.H."/>
            <person name="Cheng J.X."/>
            <person name="Dai P.F."/>
            <person name="Guo W.B."/>
            <person name="Han X.H."/>
            <person name="Huang E.J."/>
            <person name="Li L.F."/>
            <person name="Wei W."/>
            <person name="Gao Y.C."/>
            <person name="Liu J.Z."/>
            <person name="Shao H.Z."/>
            <person name="Wang X."/>
            <person name="Wang C.C."/>
            <person name="Yang T.C."/>
            <person name="Huo Q.B."/>
            <person name="Li W."/>
            <person name="Chen H.Y."/>
            <person name="Chen S.E."/>
            <person name="Zhou L.G."/>
            <person name="Ni X.B."/>
            <person name="Tian J.H."/>
            <person name="Sheng Y."/>
            <person name="Liu T."/>
            <person name="Pan Y.S."/>
            <person name="Xia L.Y."/>
            <person name="Li J."/>
            <person name="Zhao F."/>
            <person name="Cao W.C."/>
        </authorList>
    </citation>
    <scope>NUCLEOTIDE SEQUENCE</scope>
    <source>
        <strain evidence="3">Rsan-2018</strain>
    </source>
</reference>
<feature type="compositionally biased region" description="Low complexity" evidence="1">
    <location>
        <begin position="585"/>
        <end position="597"/>
    </location>
</feature>
<accession>A0A9D4Q6C2</accession>
<feature type="region of interest" description="Disordered" evidence="1">
    <location>
        <begin position="848"/>
        <end position="875"/>
    </location>
</feature>
<feature type="region of interest" description="Disordered" evidence="1">
    <location>
        <begin position="1305"/>
        <end position="1328"/>
    </location>
</feature>